<dbReference type="Gene3D" id="3.30.710.10">
    <property type="entry name" value="Potassium Channel Kv1.1, Chain A"/>
    <property type="match status" value="1"/>
</dbReference>
<evidence type="ECO:0000313" key="3">
    <source>
        <dbReference type="Proteomes" id="UP001215280"/>
    </source>
</evidence>
<dbReference type="SUPFAM" id="SSF54695">
    <property type="entry name" value="POZ domain"/>
    <property type="match status" value="1"/>
</dbReference>
<name>A0AAD7KB49_9AGAR</name>
<comment type="caution">
    <text evidence="2">The sequence shown here is derived from an EMBL/GenBank/DDBJ whole genome shotgun (WGS) entry which is preliminary data.</text>
</comment>
<keyword evidence="3" id="KW-1185">Reference proteome</keyword>
<reference evidence="2" key="1">
    <citation type="submission" date="2023-03" db="EMBL/GenBank/DDBJ databases">
        <title>Massive genome expansion in bonnet fungi (Mycena s.s.) driven by repeated elements and novel gene families across ecological guilds.</title>
        <authorList>
            <consortium name="Lawrence Berkeley National Laboratory"/>
            <person name="Harder C.B."/>
            <person name="Miyauchi S."/>
            <person name="Viragh M."/>
            <person name="Kuo A."/>
            <person name="Thoen E."/>
            <person name="Andreopoulos B."/>
            <person name="Lu D."/>
            <person name="Skrede I."/>
            <person name="Drula E."/>
            <person name="Henrissat B."/>
            <person name="Morin E."/>
            <person name="Kohler A."/>
            <person name="Barry K."/>
            <person name="LaButti K."/>
            <person name="Morin E."/>
            <person name="Salamov A."/>
            <person name="Lipzen A."/>
            <person name="Mereny Z."/>
            <person name="Hegedus B."/>
            <person name="Baldrian P."/>
            <person name="Stursova M."/>
            <person name="Weitz H."/>
            <person name="Taylor A."/>
            <person name="Grigoriev I.V."/>
            <person name="Nagy L.G."/>
            <person name="Martin F."/>
            <person name="Kauserud H."/>
        </authorList>
    </citation>
    <scope>NUCLEOTIDE SEQUENCE</scope>
    <source>
        <strain evidence="2">CBHHK188m</strain>
    </source>
</reference>
<protein>
    <recommendedName>
        <fullName evidence="1">BTB domain-containing protein</fullName>
    </recommendedName>
</protein>
<sequence>MANDSDTPKPFIDGPSPFDDPSADIIIRSCEGVDFRIHKLLLTLASPFFKGMFELPQPMGPDGDETRRVKSDGTREGIPIISLYDDQNAICGKEVVEYVLSSCHPARLRSGHPSLSADLFEAVVDVATRYDMDWAAKMAFHDPHLLENNPFLLFAHACRKGRAEEATLAAQGTL</sequence>
<accession>A0AAD7KB49</accession>
<proteinExistence type="predicted"/>
<feature type="domain" description="BTB" evidence="1">
    <location>
        <begin position="23"/>
        <end position="54"/>
    </location>
</feature>
<organism evidence="2 3">
    <name type="scientific">Mycena maculata</name>
    <dbReference type="NCBI Taxonomy" id="230809"/>
    <lineage>
        <taxon>Eukaryota</taxon>
        <taxon>Fungi</taxon>
        <taxon>Dikarya</taxon>
        <taxon>Basidiomycota</taxon>
        <taxon>Agaricomycotina</taxon>
        <taxon>Agaricomycetes</taxon>
        <taxon>Agaricomycetidae</taxon>
        <taxon>Agaricales</taxon>
        <taxon>Marasmiineae</taxon>
        <taxon>Mycenaceae</taxon>
        <taxon>Mycena</taxon>
    </lineage>
</organism>
<gene>
    <name evidence="2" type="ORF">DFH07DRAFT_728951</name>
</gene>
<evidence type="ECO:0000259" key="1">
    <source>
        <dbReference type="PROSITE" id="PS50097"/>
    </source>
</evidence>
<dbReference type="InterPro" id="IPR011333">
    <property type="entry name" value="SKP1/BTB/POZ_sf"/>
</dbReference>
<dbReference type="InterPro" id="IPR000210">
    <property type="entry name" value="BTB/POZ_dom"/>
</dbReference>
<dbReference type="PROSITE" id="PS50097">
    <property type="entry name" value="BTB"/>
    <property type="match status" value="1"/>
</dbReference>
<dbReference type="EMBL" id="JARJLG010000004">
    <property type="protein sequence ID" value="KAJ7781937.1"/>
    <property type="molecule type" value="Genomic_DNA"/>
</dbReference>
<dbReference type="Proteomes" id="UP001215280">
    <property type="component" value="Unassembled WGS sequence"/>
</dbReference>
<dbReference type="AlphaFoldDB" id="A0AAD7KB49"/>
<evidence type="ECO:0000313" key="2">
    <source>
        <dbReference type="EMBL" id="KAJ7781937.1"/>
    </source>
</evidence>